<dbReference type="STRING" id="46914.JP75_21260"/>
<dbReference type="Pfam" id="PF04828">
    <property type="entry name" value="GFA"/>
    <property type="match status" value="1"/>
</dbReference>
<keyword evidence="3" id="KW-0862">Zinc</keyword>
<comment type="caution">
    <text evidence="6">The sequence shown here is derived from an EMBL/GenBank/DDBJ whole genome shotgun (WGS) entry which is preliminary data.</text>
</comment>
<organism evidence="6 7">
    <name type="scientific">Devosia riboflavina</name>
    <dbReference type="NCBI Taxonomy" id="46914"/>
    <lineage>
        <taxon>Bacteria</taxon>
        <taxon>Pseudomonadati</taxon>
        <taxon>Pseudomonadota</taxon>
        <taxon>Alphaproteobacteria</taxon>
        <taxon>Hyphomicrobiales</taxon>
        <taxon>Devosiaceae</taxon>
        <taxon>Devosia</taxon>
    </lineage>
</organism>
<dbReference type="PROSITE" id="PS51891">
    <property type="entry name" value="CENP_V_GFA"/>
    <property type="match status" value="1"/>
</dbReference>
<dbReference type="AlphaFoldDB" id="A0A087LXG0"/>
<dbReference type="EMBL" id="JQGC01000027">
    <property type="protein sequence ID" value="KFL29313.1"/>
    <property type="molecule type" value="Genomic_DNA"/>
</dbReference>
<evidence type="ECO:0000256" key="3">
    <source>
        <dbReference type="ARBA" id="ARBA00022833"/>
    </source>
</evidence>
<gene>
    <name evidence="6" type="ORF">JP75_21260</name>
</gene>
<comment type="similarity">
    <text evidence="1">Belongs to the Gfa family.</text>
</comment>
<dbReference type="InterPro" id="IPR006913">
    <property type="entry name" value="CENP-V/GFA"/>
</dbReference>
<evidence type="ECO:0000313" key="7">
    <source>
        <dbReference type="Proteomes" id="UP000028981"/>
    </source>
</evidence>
<sequence>MDRYKMDVSGGCQCGAVRYHATEMFDNSHICHCRMCQKAVGNIFAALVAAPREAITWTRSEPSRFRSSDNVDRGFCSKCGTPLFYEDLTGNRVNFTIGSLDHPELFPPGANTGNESRVPWFDTLPSIEHGGITEDPNRQDWWSGIKATNNQHPDHDTATWPLK</sequence>
<dbReference type="PANTHER" id="PTHR33337">
    <property type="entry name" value="GFA DOMAIN-CONTAINING PROTEIN"/>
    <property type="match status" value="1"/>
</dbReference>
<protein>
    <submittedName>
        <fullName evidence="6">Aldehyde-activating protein</fullName>
    </submittedName>
</protein>
<dbReference type="Proteomes" id="UP000028981">
    <property type="component" value="Unassembled WGS sequence"/>
</dbReference>
<dbReference type="SUPFAM" id="SSF51316">
    <property type="entry name" value="Mss4-like"/>
    <property type="match status" value="1"/>
</dbReference>
<keyword evidence="2" id="KW-0479">Metal-binding</keyword>
<reference evidence="6 7" key="1">
    <citation type="submission" date="2014-08" db="EMBL/GenBank/DDBJ databases">
        <authorList>
            <person name="Hassan Y.I."/>
            <person name="Lepp D."/>
            <person name="Zhou T."/>
        </authorList>
    </citation>
    <scope>NUCLEOTIDE SEQUENCE [LARGE SCALE GENOMIC DNA]</scope>
    <source>
        <strain evidence="6 7">IFO13584</strain>
    </source>
</reference>
<evidence type="ECO:0000313" key="6">
    <source>
        <dbReference type="EMBL" id="KFL29313.1"/>
    </source>
</evidence>
<dbReference type="Gene3D" id="3.90.1590.10">
    <property type="entry name" value="glutathione-dependent formaldehyde- activating enzyme (gfa)"/>
    <property type="match status" value="1"/>
</dbReference>
<evidence type="ECO:0000256" key="1">
    <source>
        <dbReference type="ARBA" id="ARBA00005495"/>
    </source>
</evidence>
<feature type="domain" description="CENP-V/GFA" evidence="5">
    <location>
        <begin position="8"/>
        <end position="122"/>
    </location>
</feature>
<name>A0A087LXG0_9HYPH</name>
<dbReference type="OrthoDB" id="9807246at2"/>
<keyword evidence="7" id="KW-1185">Reference proteome</keyword>
<dbReference type="GO" id="GO:0016846">
    <property type="term" value="F:carbon-sulfur lyase activity"/>
    <property type="evidence" value="ECO:0007669"/>
    <property type="project" value="InterPro"/>
</dbReference>
<dbReference type="GO" id="GO:0046872">
    <property type="term" value="F:metal ion binding"/>
    <property type="evidence" value="ECO:0007669"/>
    <property type="project" value="UniProtKB-KW"/>
</dbReference>
<keyword evidence="4" id="KW-0456">Lyase</keyword>
<dbReference type="PANTHER" id="PTHR33337:SF40">
    <property type="entry name" value="CENP-V_GFA DOMAIN-CONTAINING PROTEIN-RELATED"/>
    <property type="match status" value="1"/>
</dbReference>
<accession>A0A087LXG0</accession>
<evidence type="ECO:0000256" key="2">
    <source>
        <dbReference type="ARBA" id="ARBA00022723"/>
    </source>
</evidence>
<evidence type="ECO:0000259" key="5">
    <source>
        <dbReference type="PROSITE" id="PS51891"/>
    </source>
</evidence>
<evidence type="ECO:0000256" key="4">
    <source>
        <dbReference type="ARBA" id="ARBA00023239"/>
    </source>
</evidence>
<proteinExistence type="inferred from homology"/>
<dbReference type="InterPro" id="IPR011057">
    <property type="entry name" value="Mss4-like_sf"/>
</dbReference>
<dbReference type="RefSeq" id="WP_035086558.1">
    <property type="nucleotide sequence ID" value="NZ_JQGC01000027.1"/>
</dbReference>